<feature type="transmembrane region" description="Helical" evidence="6">
    <location>
        <begin position="317"/>
        <end position="338"/>
    </location>
</feature>
<feature type="transmembrane region" description="Helical" evidence="6">
    <location>
        <begin position="374"/>
        <end position="392"/>
    </location>
</feature>
<feature type="transmembrane region" description="Helical" evidence="6">
    <location>
        <begin position="350"/>
        <end position="368"/>
    </location>
</feature>
<dbReference type="InterPro" id="IPR020846">
    <property type="entry name" value="MFS_dom"/>
</dbReference>
<comment type="subcellular location">
    <subcellularLocation>
        <location evidence="1">Cell membrane</location>
        <topology evidence="1">Multi-pass membrane protein</topology>
    </subcellularLocation>
</comment>
<feature type="transmembrane region" description="Helical" evidence="6">
    <location>
        <begin position="277"/>
        <end position="297"/>
    </location>
</feature>
<feature type="domain" description="Major facilitator superfamily (MFS) profile" evidence="7">
    <location>
        <begin position="25"/>
        <end position="475"/>
    </location>
</feature>
<evidence type="ECO:0000259" key="7">
    <source>
        <dbReference type="PROSITE" id="PS50850"/>
    </source>
</evidence>
<gene>
    <name evidence="8" type="ORF">SAMN05444716_10463</name>
</gene>
<dbReference type="CDD" id="cd17504">
    <property type="entry name" value="MFS_MMR_MDR_like"/>
    <property type="match status" value="1"/>
</dbReference>
<keyword evidence="3 6" id="KW-1133">Transmembrane helix</keyword>
<feature type="transmembrane region" description="Helical" evidence="6">
    <location>
        <begin position="91"/>
        <end position="110"/>
    </location>
</feature>
<keyword evidence="2 6" id="KW-0812">Transmembrane</keyword>
<feature type="transmembrane region" description="Helical" evidence="6">
    <location>
        <begin position="234"/>
        <end position="256"/>
    </location>
</feature>
<accession>A0A1I6SPI6</accession>
<dbReference type="PANTHER" id="PTHR23501:SF197">
    <property type="entry name" value="COMD"/>
    <property type="match status" value="1"/>
</dbReference>
<dbReference type="STRING" id="1176198.SAMN05444716_10463"/>
<feature type="compositionally biased region" description="Acidic residues" evidence="5">
    <location>
        <begin position="486"/>
        <end position="496"/>
    </location>
</feature>
<feature type="transmembrane region" description="Helical" evidence="6">
    <location>
        <begin position="24"/>
        <end position="48"/>
    </location>
</feature>
<dbReference type="RefSeq" id="WP_093842998.1">
    <property type="nucleotide sequence ID" value="NZ_FPAB01000004.1"/>
</dbReference>
<dbReference type="InterPro" id="IPR011701">
    <property type="entry name" value="MFS"/>
</dbReference>
<dbReference type="Pfam" id="PF07690">
    <property type="entry name" value="MFS_1"/>
    <property type="match status" value="1"/>
</dbReference>
<feature type="transmembrane region" description="Helical" evidence="6">
    <location>
        <begin position="209"/>
        <end position="228"/>
    </location>
</feature>
<feature type="transmembrane region" description="Helical" evidence="6">
    <location>
        <begin position="148"/>
        <end position="172"/>
    </location>
</feature>
<feature type="transmembrane region" description="Helical" evidence="6">
    <location>
        <begin position="60"/>
        <end position="79"/>
    </location>
</feature>
<evidence type="ECO:0000256" key="5">
    <source>
        <dbReference type="SAM" id="MobiDB-lite"/>
    </source>
</evidence>
<dbReference type="Gene3D" id="1.20.1250.20">
    <property type="entry name" value="MFS general substrate transporter like domains"/>
    <property type="match status" value="1"/>
</dbReference>
<reference evidence="9" key="1">
    <citation type="submission" date="2016-10" db="EMBL/GenBank/DDBJ databases">
        <authorList>
            <person name="Varghese N."/>
            <person name="Submissions S."/>
        </authorList>
    </citation>
    <scope>NUCLEOTIDE SEQUENCE [LARGE SCALE GENOMIC DNA]</scope>
    <source>
        <strain evidence="9">CGMCC 4.7047</strain>
    </source>
</reference>
<feature type="transmembrane region" description="Helical" evidence="6">
    <location>
        <begin position="116"/>
        <end position="136"/>
    </location>
</feature>
<evidence type="ECO:0000256" key="3">
    <source>
        <dbReference type="ARBA" id="ARBA00022989"/>
    </source>
</evidence>
<evidence type="ECO:0000256" key="4">
    <source>
        <dbReference type="ARBA" id="ARBA00023136"/>
    </source>
</evidence>
<dbReference type="AlphaFoldDB" id="A0A1I6SPI6"/>
<keyword evidence="9" id="KW-1185">Reference proteome</keyword>
<dbReference type="PROSITE" id="PS50850">
    <property type="entry name" value="MFS"/>
    <property type="match status" value="1"/>
</dbReference>
<dbReference type="GO" id="GO:0005886">
    <property type="term" value="C:plasma membrane"/>
    <property type="evidence" value="ECO:0007669"/>
    <property type="project" value="UniProtKB-SubCell"/>
</dbReference>
<evidence type="ECO:0000313" key="8">
    <source>
        <dbReference type="EMBL" id="SFS78841.1"/>
    </source>
</evidence>
<dbReference type="EMBL" id="FPAB01000004">
    <property type="protein sequence ID" value="SFS78841.1"/>
    <property type="molecule type" value="Genomic_DNA"/>
</dbReference>
<dbReference type="Proteomes" id="UP000198873">
    <property type="component" value="Unassembled WGS sequence"/>
</dbReference>
<dbReference type="SUPFAM" id="SSF103473">
    <property type="entry name" value="MFS general substrate transporter"/>
    <property type="match status" value="1"/>
</dbReference>
<keyword evidence="4 6" id="KW-0472">Membrane</keyword>
<organism evidence="8 9">
    <name type="scientific">Streptomyces harbinensis</name>
    <dbReference type="NCBI Taxonomy" id="1176198"/>
    <lineage>
        <taxon>Bacteria</taxon>
        <taxon>Bacillati</taxon>
        <taxon>Actinomycetota</taxon>
        <taxon>Actinomycetes</taxon>
        <taxon>Kitasatosporales</taxon>
        <taxon>Streptomycetaceae</taxon>
        <taxon>Streptomyces</taxon>
    </lineage>
</organism>
<feature type="transmembrane region" description="Helical" evidence="6">
    <location>
        <begin position="178"/>
        <end position="197"/>
    </location>
</feature>
<dbReference type="GO" id="GO:0022857">
    <property type="term" value="F:transmembrane transporter activity"/>
    <property type="evidence" value="ECO:0007669"/>
    <property type="project" value="InterPro"/>
</dbReference>
<name>A0A1I6SPI6_9ACTN</name>
<dbReference type="Gene3D" id="1.20.1720.10">
    <property type="entry name" value="Multidrug resistance protein D"/>
    <property type="match status" value="1"/>
</dbReference>
<dbReference type="PANTHER" id="PTHR23501">
    <property type="entry name" value="MAJOR FACILITATOR SUPERFAMILY"/>
    <property type="match status" value="1"/>
</dbReference>
<feature type="transmembrane region" description="Helical" evidence="6">
    <location>
        <begin position="452"/>
        <end position="470"/>
    </location>
</feature>
<evidence type="ECO:0000256" key="6">
    <source>
        <dbReference type="SAM" id="Phobius"/>
    </source>
</evidence>
<sequence>MPSSTAPPPTAAPPATVARGSANVIVAVLAFSGIVTALMQTLVVPLLVQLPALLGTTSANASWVVTATLLAAAVAMPTTSRLGDMFGKRRIIFVNLGLLIAGSLVCALSDSVVPMVAGRALQGFGMGLIPLGIGVMRDVMPPERVASSMALMSASLGIGGALGLPAAALVAQNFDWHVLFYASAALAALALVLIAVFVPESPVRSLGRFDLTGSIGIGIGLVCLLLALSKGADWGWGSGSTLGLFAAGVLVLALWGRYELRTPEPLVDLRTTARPEVLFTNLAALVIGFAMYAMSLIAPQLLQLPEETGYGLGQSMVAAGLIMAPGGLMMMVFSPLSAIITKSRGPKTSLILGSVVIAAGYGLGLVMVHEVWQVIVFTCVVTSGIAIAYAAMPTLIMGAVPQSETAAANGLNALMRSIGTSTAGAAIGVVLANSTTTFGTAEVPSLAGFRTGFAIACGAAVLAAVLAALIPGTRPRGGGAVPAAEAEAEPGTETETETDRAAARGGVADGAAGDDRPRTASRTAG</sequence>
<dbReference type="InterPro" id="IPR036259">
    <property type="entry name" value="MFS_trans_sf"/>
</dbReference>
<feature type="region of interest" description="Disordered" evidence="5">
    <location>
        <begin position="475"/>
        <end position="525"/>
    </location>
</feature>
<evidence type="ECO:0000256" key="1">
    <source>
        <dbReference type="ARBA" id="ARBA00004651"/>
    </source>
</evidence>
<protein>
    <submittedName>
        <fullName evidence="8">Major Facilitator Superfamily protein</fullName>
    </submittedName>
</protein>
<feature type="transmembrane region" description="Helical" evidence="6">
    <location>
        <begin position="413"/>
        <end position="432"/>
    </location>
</feature>
<proteinExistence type="predicted"/>
<evidence type="ECO:0000313" key="9">
    <source>
        <dbReference type="Proteomes" id="UP000198873"/>
    </source>
</evidence>
<evidence type="ECO:0000256" key="2">
    <source>
        <dbReference type="ARBA" id="ARBA00022692"/>
    </source>
</evidence>